<evidence type="ECO:0000313" key="4">
    <source>
        <dbReference type="Proteomes" id="UP000076154"/>
    </source>
</evidence>
<sequence length="199" mass="21304">MTDSIEMKDFSTPPQTSEEDGLNPADQAISTWTWVVAVLLLVLASCLALFPRLLLFISESASSSDHRTALTPLEYFLAVHFGIWLTAIAAAAVLNAPSSPNLTELQISTGPSHPLLGPVTAAANLSAFLSWNTKSVGPLASIFFVGSIVIGLWGLWVIVFGNSSVMSKTTGADKHTSSFIFGNKNAASVKKKQLRREQK</sequence>
<comment type="caution">
    <text evidence="3">The sequence shown here is derived from an EMBL/GenBank/DDBJ whole genome shotgun (WGS) entry which is preliminary data.</text>
</comment>
<name>A0A369JN49_HYPMA</name>
<reference evidence="3" key="1">
    <citation type="submission" date="2018-04" db="EMBL/GenBank/DDBJ databases">
        <title>Whole genome sequencing of Hypsizygus marmoreus.</title>
        <authorList>
            <person name="Choi I.-G."/>
            <person name="Min B."/>
            <person name="Kim J.-G."/>
            <person name="Kim S."/>
            <person name="Oh Y.-L."/>
            <person name="Kong W.-S."/>
            <person name="Park H."/>
            <person name="Jeong J."/>
            <person name="Song E.-S."/>
        </authorList>
    </citation>
    <scope>NUCLEOTIDE SEQUENCE [LARGE SCALE GENOMIC DNA]</scope>
    <source>
        <strain evidence="3">51987-8</strain>
    </source>
</reference>
<dbReference type="OrthoDB" id="2550114at2759"/>
<keyword evidence="2" id="KW-0812">Transmembrane</keyword>
<protein>
    <recommendedName>
        <fullName evidence="5">Transmembrane protein</fullName>
    </recommendedName>
</protein>
<proteinExistence type="predicted"/>
<feature type="transmembrane region" description="Helical" evidence="2">
    <location>
        <begin position="139"/>
        <end position="160"/>
    </location>
</feature>
<dbReference type="AlphaFoldDB" id="A0A369JN49"/>
<accession>A0A369JN49</accession>
<evidence type="ECO:0000256" key="1">
    <source>
        <dbReference type="SAM" id="MobiDB-lite"/>
    </source>
</evidence>
<organism evidence="3 4">
    <name type="scientific">Hypsizygus marmoreus</name>
    <name type="common">White beech mushroom</name>
    <name type="synonym">Agaricus marmoreus</name>
    <dbReference type="NCBI Taxonomy" id="39966"/>
    <lineage>
        <taxon>Eukaryota</taxon>
        <taxon>Fungi</taxon>
        <taxon>Dikarya</taxon>
        <taxon>Basidiomycota</taxon>
        <taxon>Agaricomycotina</taxon>
        <taxon>Agaricomycetes</taxon>
        <taxon>Agaricomycetidae</taxon>
        <taxon>Agaricales</taxon>
        <taxon>Tricholomatineae</taxon>
        <taxon>Lyophyllaceae</taxon>
        <taxon>Hypsizygus</taxon>
    </lineage>
</organism>
<dbReference type="EMBL" id="LUEZ02000055">
    <property type="protein sequence ID" value="RDB21113.1"/>
    <property type="molecule type" value="Genomic_DNA"/>
</dbReference>
<feature type="region of interest" description="Disordered" evidence="1">
    <location>
        <begin position="1"/>
        <end position="23"/>
    </location>
</feature>
<dbReference type="PANTHER" id="PTHR39605">
    <property type="entry name" value="MAJOR FACILITATOR SUPERFAMILY (MFS) PROFILE DOMAIN-CONTAINING PROTEIN"/>
    <property type="match status" value="1"/>
</dbReference>
<feature type="transmembrane region" description="Helical" evidence="2">
    <location>
        <begin position="32"/>
        <end position="55"/>
    </location>
</feature>
<dbReference type="STRING" id="39966.A0A369JN49"/>
<evidence type="ECO:0000256" key="2">
    <source>
        <dbReference type="SAM" id="Phobius"/>
    </source>
</evidence>
<feature type="transmembrane region" description="Helical" evidence="2">
    <location>
        <begin position="75"/>
        <end position="94"/>
    </location>
</feature>
<keyword evidence="2" id="KW-1133">Transmembrane helix</keyword>
<evidence type="ECO:0000313" key="3">
    <source>
        <dbReference type="EMBL" id="RDB21113.1"/>
    </source>
</evidence>
<dbReference type="PANTHER" id="PTHR39605:SF1">
    <property type="entry name" value="MAJOR FACILITATOR SUPERFAMILY (MFS) PROFILE DOMAIN-CONTAINING PROTEIN"/>
    <property type="match status" value="1"/>
</dbReference>
<evidence type="ECO:0008006" key="5">
    <source>
        <dbReference type="Google" id="ProtNLM"/>
    </source>
</evidence>
<dbReference type="InParanoid" id="A0A369JN49"/>
<keyword evidence="2" id="KW-0472">Membrane</keyword>
<dbReference type="Proteomes" id="UP000076154">
    <property type="component" value="Unassembled WGS sequence"/>
</dbReference>
<keyword evidence="4" id="KW-1185">Reference proteome</keyword>
<gene>
    <name evidence="3" type="ORF">Hypma_011658</name>
</gene>